<keyword evidence="9" id="KW-0539">Nucleus</keyword>
<evidence type="ECO:0000256" key="10">
    <source>
        <dbReference type="PROSITE-ProRule" id="PRU00266"/>
    </source>
</evidence>
<dbReference type="PROSITE" id="PS51192">
    <property type="entry name" value="HELICASE_ATP_BIND_1"/>
    <property type="match status" value="1"/>
</dbReference>
<evidence type="ECO:0000256" key="1">
    <source>
        <dbReference type="ARBA" id="ARBA00004123"/>
    </source>
</evidence>
<dbReference type="GO" id="GO:0005730">
    <property type="term" value="C:nucleolus"/>
    <property type="evidence" value="ECO:0007669"/>
    <property type="project" value="TreeGrafter"/>
</dbReference>
<dbReference type="Pfam" id="PF00035">
    <property type="entry name" value="dsrm"/>
    <property type="match status" value="2"/>
</dbReference>
<dbReference type="CDD" id="cd18791">
    <property type="entry name" value="SF2_C_RHA"/>
    <property type="match status" value="1"/>
</dbReference>
<evidence type="ECO:0000256" key="11">
    <source>
        <dbReference type="SAM" id="MobiDB-lite"/>
    </source>
</evidence>
<dbReference type="OrthoDB" id="5600252at2759"/>
<dbReference type="InterPro" id="IPR001650">
    <property type="entry name" value="Helicase_C-like"/>
</dbReference>
<dbReference type="SUPFAM" id="SSF54768">
    <property type="entry name" value="dsRNA-binding domain-like"/>
    <property type="match status" value="2"/>
</dbReference>
<sequence>MDVKQVLYSWCGKNKVGTPNYEFSVGGPKHRQRFKCEVRLENFDYVGVGNSTNKKDSQANAAKDFIQYLVRIGKIKTDEVPPNLLGAAILEQTLEQDQIDGDSKDKCGSSGILPGGTLAPHLRLQADGIGQEVGAPREFPPYQRGPPLAYMDRIAEKRKLEESEDCDFNAEIHGNWTMENAKSRLHQFLQMHKIKADYKYHVMGPDHNRSFAAEMSFFVKQIGLKLHARETGSNKQVASKSCALSLVRQLYHMKVIEPNTGQKKKKGTEKLPPYEVNIGEELEMKIDQCLKQWGVEPVTYFEPTEQNSSNEGEPEAPSPVTLINHPSLEEFDPAPAKNTPGVVSWSPPQPNWNPWSNCNIDEGPLASASLDQISKDLKMALQIQYAEDENLKKMLESRAQLPVHSACETILFEVNRSPVTLIRGETGCGKTTQVPQFLLDQMINAGLGANCNIIVTQPRRISAVSIAERVAAERSECLGNSVGYSVRFESVMPRAYGSILYCTVGTLLRRLEGGLRGVSHVIVDEIHERDINTDFLLVLLRDMVRVYKELRIILMSATVDTTLFTDYFGDVAIVEVYGRTYPVQEYYLEDIIEMLNFRPPPEDKRKKHEDDDDGGEGDDENCNKIIAPGYAESTKIAMSQLSEKEIPFELVETLLRYIKGLGVPGAVLFFLPGWNLIFMLHKHLEQSPEFGSSRYRILPLHSSIPREDQRRVFEPVPPGVTKIILSTNISETSVTIDDVVYVIDSCKVKMKLFTSHNNMTNYATVWASKTNLEQRRGRAGRVRAGFAFHLCSKARFEKLEQHATPEIFRTPLHELALSIKLLRLGPIGMFLAKAVEPPPIDAVIEAEVMLRAMRALDANDELTPLGRLLAKMPIEPRLGKMIIYGCIFYVGDAMCVIAASTTFPEPFIVPTDRRRLGWMHKNLAGNRASDHVALLNAFQMWEDARSGGERDEISFCENKLLNMQTLRMTWEAKNQLRDILINGGFPEECLLPQSFNFTGPDNKLDIAITLLCLGLYPNVCYHKEKRKVLTQEFKPALVHKSSVNCSNFTIEFPSPFFIFGEKIRTRAVSCKQMTNISPVQLLLFGPRSVCRQGEEVIMDGWLNLKMEFLQAAKVVALRPPLEALIVRATKNPEGVATPGPQEETLMALVRALSRPQAGRHGLEQKGVSPYRNNPPPKMARSDGFRGGRLGGYGSGFGAGSTGFGAGRAGGGYGSGLGRGYGGGFGGRDGGGFGGRDGGGFAERSGSGFGGGYGGGFGGRDRGGFGGRDGGGFAERSGSGYGGGFGSGAGVDRSGGGYGGESDDGYGGGYGGASGGGYGGASGGGYSVASGGGYGGSSGGGFGGSLVQGGRGGYGGGNYGRFNTGGGDSFNSKGSFGGRLSDGFDSGYNYDRQNSGFGTEGIGGFGDESNWRGPSSLTGGNGNAGAYSQYRGGDYGGGY</sequence>
<dbReference type="InterPro" id="IPR048333">
    <property type="entry name" value="HA2_WH"/>
</dbReference>
<keyword evidence="15" id="KW-1185">Reference proteome</keyword>
<evidence type="ECO:0000313" key="16">
    <source>
        <dbReference type="RefSeq" id="XP_013061158.2"/>
    </source>
</evidence>
<keyword evidence="5" id="KW-0547">Nucleotide-binding</keyword>
<dbReference type="Proteomes" id="UP001165740">
    <property type="component" value="Chromosome 9"/>
</dbReference>
<dbReference type="InterPro" id="IPR014001">
    <property type="entry name" value="Helicase_ATP-bd"/>
</dbReference>
<feature type="domain" description="Helicase C-terminal" evidence="14">
    <location>
        <begin position="650"/>
        <end position="823"/>
    </location>
</feature>
<dbReference type="CDD" id="cd19855">
    <property type="entry name" value="DSRM_DHX9_rpt2"/>
    <property type="match status" value="1"/>
</dbReference>
<dbReference type="SUPFAM" id="SSF52540">
    <property type="entry name" value="P-loop containing nucleoside triphosphate hydrolases"/>
    <property type="match status" value="1"/>
</dbReference>
<keyword evidence="7" id="KW-0347">Helicase</keyword>
<dbReference type="OMA" id="ANWNTWH"/>
<dbReference type="SMART" id="SM00487">
    <property type="entry name" value="DEXDc"/>
    <property type="match status" value="1"/>
</dbReference>
<evidence type="ECO:0000259" key="13">
    <source>
        <dbReference type="PROSITE" id="PS51192"/>
    </source>
</evidence>
<dbReference type="FunFam" id="1.20.120.1080:FF:000074">
    <property type="entry name" value="Predicted protein"/>
    <property type="match status" value="1"/>
</dbReference>
<dbReference type="GO" id="GO:0005524">
    <property type="term" value="F:ATP binding"/>
    <property type="evidence" value="ECO:0007669"/>
    <property type="project" value="UniProtKB-KW"/>
</dbReference>
<dbReference type="FunFam" id="3.30.160.20:FF:000028">
    <property type="entry name" value="ATP-dependent RNA helicase A"/>
    <property type="match status" value="1"/>
</dbReference>
<dbReference type="GO" id="GO:0003725">
    <property type="term" value="F:double-stranded RNA binding"/>
    <property type="evidence" value="ECO:0007669"/>
    <property type="project" value="InterPro"/>
</dbReference>
<dbReference type="Pfam" id="PF00271">
    <property type="entry name" value="Helicase_C"/>
    <property type="match status" value="1"/>
</dbReference>
<evidence type="ECO:0000256" key="9">
    <source>
        <dbReference type="ARBA" id="ARBA00023242"/>
    </source>
</evidence>
<proteinExistence type="inferred from homology"/>
<feature type="domain" description="DRBM" evidence="12">
    <location>
        <begin position="180"/>
        <end position="252"/>
    </location>
</feature>
<evidence type="ECO:0000259" key="14">
    <source>
        <dbReference type="PROSITE" id="PS51194"/>
    </source>
</evidence>
<dbReference type="FunFam" id="3.40.50.300:FF:000677">
    <property type="entry name" value="ATP-dependent RNA helicase A"/>
    <property type="match status" value="1"/>
</dbReference>
<dbReference type="PROSITE" id="PS00690">
    <property type="entry name" value="DEAH_ATP_HELICASE"/>
    <property type="match status" value="1"/>
</dbReference>
<dbReference type="CDD" id="cd19854">
    <property type="entry name" value="DSRM_DHX9_rpt1"/>
    <property type="match status" value="1"/>
</dbReference>
<keyword evidence="6" id="KW-0378">Hydrolase</keyword>
<dbReference type="GO" id="GO:1990904">
    <property type="term" value="C:ribonucleoprotein complex"/>
    <property type="evidence" value="ECO:0007669"/>
    <property type="project" value="TreeGrafter"/>
</dbReference>
<evidence type="ECO:0000256" key="7">
    <source>
        <dbReference type="ARBA" id="ARBA00022806"/>
    </source>
</evidence>
<dbReference type="EC" id="3.6.4.13" evidence="3"/>
<evidence type="ECO:0000256" key="3">
    <source>
        <dbReference type="ARBA" id="ARBA00012552"/>
    </source>
</evidence>
<dbReference type="GeneID" id="106050680"/>
<evidence type="ECO:0000256" key="2">
    <source>
        <dbReference type="ARBA" id="ARBA00008792"/>
    </source>
</evidence>
<dbReference type="InterPro" id="IPR011709">
    <property type="entry name" value="DEAD-box_helicase_OB_fold"/>
</dbReference>
<dbReference type="InterPro" id="IPR044445">
    <property type="entry name" value="DHX9_DSRM_1"/>
</dbReference>
<dbReference type="InterPro" id="IPR007502">
    <property type="entry name" value="Helicase-assoc_dom"/>
</dbReference>
<feature type="domain" description="Helicase ATP-binding" evidence="13">
    <location>
        <begin position="411"/>
        <end position="577"/>
    </location>
</feature>
<dbReference type="KEGG" id="bgt:106050680"/>
<feature type="region of interest" description="Disordered" evidence="11">
    <location>
        <begin position="1158"/>
        <end position="1178"/>
    </location>
</feature>
<comment type="similarity">
    <text evidence="2">Belongs to the DEAD box helicase family. DEAH subfamily.</text>
</comment>
<feature type="compositionally biased region" description="Acidic residues" evidence="11">
    <location>
        <begin position="610"/>
        <end position="620"/>
    </location>
</feature>
<dbReference type="PANTHER" id="PTHR18934">
    <property type="entry name" value="ATP-DEPENDENT RNA HELICASE"/>
    <property type="match status" value="1"/>
</dbReference>
<evidence type="ECO:0000313" key="15">
    <source>
        <dbReference type="Proteomes" id="UP001165740"/>
    </source>
</evidence>
<dbReference type="SMART" id="SM00490">
    <property type="entry name" value="HELICc"/>
    <property type="match status" value="1"/>
</dbReference>
<evidence type="ECO:0000256" key="8">
    <source>
        <dbReference type="ARBA" id="ARBA00022840"/>
    </source>
</evidence>
<feature type="domain" description="DRBM" evidence="12">
    <location>
        <begin position="2"/>
        <end position="71"/>
    </location>
</feature>
<dbReference type="GO" id="GO:0016887">
    <property type="term" value="F:ATP hydrolysis activity"/>
    <property type="evidence" value="ECO:0007669"/>
    <property type="project" value="TreeGrafter"/>
</dbReference>
<dbReference type="InterPro" id="IPR044446">
    <property type="entry name" value="DHX9_DSRM_2"/>
</dbReference>
<dbReference type="Pfam" id="PF21010">
    <property type="entry name" value="HA2_C"/>
    <property type="match status" value="1"/>
</dbReference>
<feature type="region of interest" description="Disordered" evidence="11">
    <location>
        <begin position="303"/>
        <end position="348"/>
    </location>
</feature>
<feature type="region of interest" description="Disordered" evidence="11">
    <location>
        <begin position="1396"/>
        <end position="1438"/>
    </location>
</feature>
<dbReference type="GO" id="GO:0003724">
    <property type="term" value="F:RNA helicase activity"/>
    <property type="evidence" value="ECO:0007669"/>
    <property type="project" value="UniProtKB-EC"/>
</dbReference>
<dbReference type="Gene3D" id="3.30.160.20">
    <property type="match status" value="2"/>
</dbReference>
<dbReference type="InterPro" id="IPR002464">
    <property type="entry name" value="DNA/RNA_helicase_DEAH_CS"/>
</dbReference>
<keyword evidence="8" id="KW-0067">ATP-binding</keyword>
<dbReference type="SMART" id="SM00358">
    <property type="entry name" value="DSRM"/>
    <property type="match status" value="2"/>
</dbReference>
<dbReference type="GO" id="GO:0045944">
    <property type="term" value="P:positive regulation of transcription by RNA polymerase II"/>
    <property type="evidence" value="ECO:0007669"/>
    <property type="project" value="TreeGrafter"/>
</dbReference>
<dbReference type="Pfam" id="PF00270">
    <property type="entry name" value="DEAD"/>
    <property type="match status" value="1"/>
</dbReference>
<evidence type="ECO:0000259" key="12">
    <source>
        <dbReference type="PROSITE" id="PS50137"/>
    </source>
</evidence>
<accession>A0A9U8DUG4</accession>
<dbReference type="Gene3D" id="3.40.50.300">
    <property type="entry name" value="P-loop containing nucleotide triphosphate hydrolases"/>
    <property type="match status" value="2"/>
</dbReference>
<dbReference type="PROSITE" id="PS51194">
    <property type="entry name" value="HELICASE_CTER"/>
    <property type="match status" value="1"/>
</dbReference>
<protein>
    <recommendedName>
        <fullName evidence="3">RNA helicase</fullName>
        <ecNumber evidence="3">3.6.4.13</ecNumber>
    </recommendedName>
</protein>
<organism evidence="15 16">
    <name type="scientific">Biomphalaria glabrata</name>
    <name type="common">Bloodfluke planorb</name>
    <name type="synonym">Freshwater snail</name>
    <dbReference type="NCBI Taxonomy" id="6526"/>
    <lineage>
        <taxon>Eukaryota</taxon>
        <taxon>Metazoa</taxon>
        <taxon>Spiralia</taxon>
        <taxon>Lophotrochozoa</taxon>
        <taxon>Mollusca</taxon>
        <taxon>Gastropoda</taxon>
        <taxon>Heterobranchia</taxon>
        <taxon>Euthyneura</taxon>
        <taxon>Panpulmonata</taxon>
        <taxon>Hygrophila</taxon>
        <taxon>Lymnaeoidea</taxon>
        <taxon>Planorbidae</taxon>
        <taxon>Biomphalaria</taxon>
    </lineage>
</organism>
<evidence type="ECO:0000256" key="5">
    <source>
        <dbReference type="ARBA" id="ARBA00022741"/>
    </source>
</evidence>
<dbReference type="InterPro" id="IPR014720">
    <property type="entry name" value="dsRBD_dom"/>
</dbReference>
<dbReference type="PROSITE" id="PS50137">
    <property type="entry name" value="DS_RBD"/>
    <property type="match status" value="2"/>
</dbReference>
<feature type="region of interest" description="Disordered" evidence="11">
    <location>
        <begin position="602"/>
        <end position="624"/>
    </location>
</feature>
<comment type="subcellular location">
    <subcellularLocation>
        <location evidence="1">Nucleus</location>
    </subcellularLocation>
</comment>
<keyword evidence="10" id="KW-0694">RNA-binding</keyword>
<keyword evidence="4" id="KW-0677">Repeat</keyword>
<dbReference type="GO" id="GO:0050684">
    <property type="term" value="P:regulation of mRNA processing"/>
    <property type="evidence" value="ECO:0007669"/>
    <property type="project" value="TreeGrafter"/>
</dbReference>
<dbReference type="InterPro" id="IPR027417">
    <property type="entry name" value="P-loop_NTPase"/>
</dbReference>
<name>A0A9U8DUG4_BIOGL</name>
<dbReference type="FunFam" id="3.40.50.300:FF:000284">
    <property type="entry name" value="probable ATP-dependent RNA helicase YTHDC2"/>
    <property type="match status" value="1"/>
</dbReference>
<evidence type="ECO:0000256" key="6">
    <source>
        <dbReference type="ARBA" id="ARBA00022801"/>
    </source>
</evidence>
<dbReference type="RefSeq" id="XP_013061158.2">
    <property type="nucleotide sequence ID" value="XM_013205704.2"/>
</dbReference>
<reference evidence="16" key="1">
    <citation type="submission" date="2025-08" db="UniProtKB">
        <authorList>
            <consortium name="RefSeq"/>
        </authorList>
    </citation>
    <scope>IDENTIFICATION</scope>
</reference>
<gene>
    <name evidence="16" type="primary">LOC106050680</name>
</gene>
<dbReference type="Gene3D" id="1.20.120.1080">
    <property type="match status" value="1"/>
</dbReference>
<dbReference type="FunFam" id="3.30.160.20:FF:000026">
    <property type="entry name" value="ATP-dependent RNA helicase A"/>
    <property type="match status" value="1"/>
</dbReference>
<dbReference type="Pfam" id="PF07717">
    <property type="entry name" value="OB_NTP_bind"/>
    <property type="match status" value="1"/>
</dbReference>
<dbReference type="Pfam" id="PF04408">
    <property type="entry name" value="WHD_HA2"/>
    <property type="match status" value="1"/>
</dbReference>
<evidence type="ECO:0000256" key="4">
    <source>
        <dbReference type="ARBA" id="ARBA00022737"/>
    </source>
</evidence>
<dbReference type="SMART" id="SM00847">
    <property type="entry name" value="HA2"/>
    <property type="match status" value="1"/>
</dbReference>
<dbReference type="InterPro" id="IPR011545">
    <property type="entry name" value="DEAD/DEAH_box_helicase_dom"/>
</dbReference>
<dbReference type="GO" id="GO:0043138">
    <property type="term" value="F:3'-5' DNA helicase activity"/>
    <property type="evidence" value="ECO:0007669"/>
    <property type="project" value="TreeGrafter"/>
</dbReference>
<dbReference type="PANTHER" id="PTHR18934:SF119">
    <property type="entry name" value="ATP-DEPENDENT RNA HELICASE A"/>
    <property type="match status" value="1"/>
</dbReference>